<accession>A0A9P8Q2W5</accession>
<dbReference type="Proteomes" id="UP000774326">
    <property type="component" value="Unassembled WGS sequence"/>
</dbReference>
<evidence type="ECO:0000313" key="3">
    <source>
        <dbReference type="Proteomes" id="UP000774326"/>
    </source>
</evidence>
<name>A0A9P8Q2W5_WICPI</name>
<reference evidence="2" key="1">
    <citation type="journal article" date="2021" name="Open Biol.">
        <title>Shared evolutionary footprints suggest mitochondrial oxidative damage underlies multiple complex I losses in fungi.</title>
        <authorList>
            <person name="Schikora-Tamarit M.A."/>
            <person name="Marcet-Houben M."/>
            <person name="Nosek J."/>
            <person name="Gabaldon T."/>
        </authorList>
    </citation>
    <scope>NUCLEOTIDE SEQUENCE</scope>
    <source>
        <strain evidence="2">CBS2887</strain>
    </source>
</reference>
<evidence type="ECO:0000256" key="1">
    <source>
        <dbReference type="SAM" id="MobiDB-lite"/>
    </source>
</evidence>
<dbReference type="AlphaFoldDB" id="A0A9P8Q2W5"/>
<keyword evidence="3" id="KW-1185">Reference proteome</keyword>
<comment type="caution">
    <text evidence="2">The sequence shown here is derived from an EMBL/GenBank/DDBJ whole genome shotgun (WGS) entry which is preliminary data.</text>
</comment>
<reference evidence="2" key="2">
    <citation type="submission" date="2021-01" db="EMBL/GenBank/DDBJ databases">
        <authorList>
            <person name="Schikora-Tamarit M.A."/>
        </authorList>
    </citation>
    <scope>NUCLEOTIDE SEQUENCE</scope>
    <source>
        <strain evidence="2">CBS2887</strain>
    </source>
</reference>
<dbReference type="EMBL" id="JAEUBG010003278">
    <property type="protein sequence ID" value="KAH3683036.1"/>
    <property type="molecule type" value="Genomic_DNA"/>
</dbReference>
<gene>
    <name evidence="2" type="ORF">WICPIJ_006005</name>
</gene>
<sequence>MEHCAEASFEILVGLLLASWSLIDIRFPNPVWRASSKSSSSVSSSSSDDITRTSPSSSSMSFSSSKFTTSEMGVSGMTVGTS</sequence>
<protein>
    <submittedName>
        <fullName evidence="2">Uncharacterized protein</fullName>
    </submittedName>
</protein>
<feature type="compositionally biased region" description="Low complexity" evidence="1">
    <location>
        <begin position="35"/>
        <end position="70"/>
    </location>
</feature>
<organism evidence="2 3">
    <name type="scientific">Wickerhamomyces pijperi</name>
    <name type="common">Yeast</name>
    <name type="synonym">Pichia pijperi</name>
    <dbReference type="NCBI Taxonomy" id="599730"/>
    <lineage>
        <taxon>Eukaryota</taxon>
        <taxon>Fungi</taxon>
        <taxon>Dikarya</taxon>
        <taxon>Ascomycota</taxon>
        <taxon>Saccharomycotina</taxon>
        <taxon>Saccharomycetes</taxon>
        <taxon>Phaffomycetales</taxon>
        <taxon>Wickerhamomycetaceae</taxon>
        <taxon>Wickerhamomyces</taxon>
    </lineage>
</organism>
<evidence type="ECO:0000313" key="2">
    <source>
        <dbReference type="EMBL" id="KAH3683036.1"/>
    </source>
</evidence>
<proteinExistence type="predicted"/>
<feature type="region of interest" description="Disordered" evidence="1">
    <location>
        <begin position="32"/>
        <end position="82"/>
    </location>
</feature>